<dbReference type="AlphaFoldDB" id="A0A640SC12"/>
<keyword evidence="2" id="KW-0560">Oxidoreductase</keyword>
<dbReference type="EMBL" id="BLIN01000005">
    <property type="protein sequence ID" value="GFE08903.1"/>
    <property type="molecule type" value="Genomic_DNA"/>
</dbReference>
<feature type="domain" description="Ketoreductase" evidence="3">
    <location>
        <begin position="39"/>
        <end position="218"/>
    </location>
</feature>
<dbReference type="InterPro" id="IPR002347">
    <property type="entry name" value="SDR_fam"/>
</dbReference>
<gene>
    <name evidence="4" type="primary">fabG_7</name>
    <name evidence="4" type="ORF">Scani_51710</name>
</gene>
<dbReference type="SMART" id="SM00822">
    <property type="entry name" value="PKS_KR"/>
    <property type="match status" value="1"/>
</dbReference>
<dbReference type="SUPFAM" id="SSF51735">
    <property type="entry name" value="NAD(P)-binding Rossmann-fold domains"/>
    <property type="match status" value="1"/>
</dbReference>
<comment type="caution">
    <text evidence="4">The sequence shown here is derived from an EMBL/GenBank/DDBJ whole genome shotgun (WGS) entry which is preliminary data.</text>
</comment>
<evidence type="ECO:0000256" key="1">
    <source>
        <dbReference type="ARBA" id="ARBA00006484"/>
    </source>
</evidence>
<evidence type="ECO:0000313" key="4">
    <source>
        <dbReference type="EMBL" id="GFE08903.1"/>
    </source>
</evidence>
<dbReference type="PANTHER" id="PTHR43639:SF1">
    <property type="entry name" value="SHORT-CHAIN DEHYDROGENASE_REDUCTASE FAMILY PROTEIN"/>
    <property type="match status" value="1"/>
</dbReference>
<sequence length="278" mass="28039">MLPVAVDGYGRLEAKVMTMTATVMAAATAATGPRPLTGKVALVTGGSRGIGEATALRLAADGAAVALTYRSRKDKAEQVVEEIEQAGGRARAVRADSGDAEAVRASVAGTVAHFGRLDILVNNAGIGVLGPFEGISLDDVDRVLRTNVRAPFLAAQAAAAHLAEGGRIISIGSCMAERVAFPGGTLYATSKAALSGLTRTLAKELGPRGITANLITPGPIDTEMNPADGESARMQAGLTALGSYGRAWDVAATVAHLAGEGGRYITGASIAVDGGFAA</sequence>
<dbReference type="Pfam" id="PF13561">
    <property type="entry name" value="adh_short_C2"/>
    <property type="match status" value="1"/>
</dbReference>
<dbReference type="PANTHER" id="PTHR43639">
    <property type="entry name" value="OXIDOREDUCTASE, SHORT-CHAIN DEHYDROGENASE/REDUCTASE FAMILY (AFU_ORTHOLOGUE AFUA_5G02870)"/>
    <property type="match status" value="1"/>
</dbReference>
<proteinExistence type="inferred from homology"/>
<comment type="similarity">
    <text evidence="1">Belongs to the short-chain dehydrogenases/reductases (SDR) family.</text>
</comment>
<evidence type="ECO:0000313" key="5">
    <source>
        <dbReference type="Proteomes" id="UP000435837"/>
    </source>
</evidence>
<accession>A0A640SC12</accession>
<organism evidence="4 5">
    <name type="scientific">Streptomyces caniferus</name>
    <dbReference type="NCBI Taxonomy" id="285557"/>
    <lineage>
        <taxon>Bacteria</taxon>
        <taxon>Bacillati</taxon>
        <taxon>Actinomycetota</taxon>
        <taxon>Actinomycetes</taxon>
        <taxon>Kitasatosporales</taxon>
        <taxon>Streptomycetaceae</taxon>
        <taxon>Streptomyces</taxon>
    </lineage>
</organism>
<dbReference type="Gene3D" id="3.40.50.720">
    <property type="entry name" value="NAD(P)-binding Rossmann-like Domain"/>
    <property type="match status" value="1"/>
</dbReference>
<dbReference type="PRINTS" id="PR00081">
    <property type="entry name" value="GDHRDH"/>
</dbReference>
<dbReference type="InterPro" id="IPR057326">
    <property type="entry name" value="KR_dom"/>
</dbReference>
<evidence type="ECO:0000256" key="2">
    <source>
        <dbReference type="ARBA" id="ARBA00023002"/>
    </source>
</evidence>
<dbReference type="Proteomes" id="UP000435837">
    <property type="component" value="Unassembled WGS sequence"/>
</dbReference>
<dbReference type="GO" id="GO:0016491">
    <property type="term" value="F:oxidoreductase activity"/>
    <property type="evidence" value="ECO:0007669"/>
    <property type="project" value="UniProtKB-KW"/>
</dbReference>
<name>A0A640SC12_9ACTN</name>
<dbReference type="PRINTS" id="PR00080">
    <property type="entry name" value="SDRFAMILY"/>
</dbReference>
<dbReference type="FunFam" id="3.40.50.720:FF:000084">
    <property type="entry name" value="Short-chain dehydrogenase reductase"/>
    <property type="match status" value="1"/>
</dbReference>
<protein>
    <submittedName>
        <fullName evidence="4">3-oxoacyl-ACP reductase</fullName>
    </submittedName>
</protein>
<reference evidence="4 5" key="1">
    <citation type="submission" date="2019-12" db="EMBL/GenBank/DDBJ databases">
        <title>Whole genome shotgun sequence of Streptomyces caniferus NBRC 15389.</title>
        <authorList>
            <person name="Ichikawa N."/>
            <person name="Kimura A."/>
            <person name="Kitahashi Y."/>
            <person name="Komaki H."/>
            <person name="Tamura T."/>
        </authorList>
    </citation>
    <scope>NUCLEOTIDE SEQUENCE [LARGE SCALE GENOMIC DNA]</scope>
    <source>
        <strain evidence="4 5">NBRC 15389</strain>
    </source>
</reference>
<evidence type="ECO:0000259" key="3">
    <source>
        <dbReference type="SMART" id="SM00822"/>
    </source>
</evidence>
<dbReference type="InterPro" id="IPR036291">
    <property type="entry name" value="NAD(P)-bd_dom_sf"/>
</dbReference>